<accession>A0A9N9DUW0</accession>
<dbReference type="PROSITE" id="PS50097">
    <property type="entry name" value="BTB"/>
    <property type="match status" value="1"/>
</dbReference>
<dbReference type="Proteomes" id="UP000789572">
    <property type="component" value="Unassembled WGS sequence"/>
</dbReference>
<dbReference type="Pfam" id="PF00651">
    <property type="entry name" value="BTB"/>
    <property type="match status" value="1"/>
</dbReference>
<gene>
    <name evidence="2" type="ORF">POCULU_LOCUS10075</name>
</gene>
<reference evidence="2" key="1">
    <citation type="submission" date="2021-06" db="EMBL/GenBank/DDBJ databases">
        <authorList>
            <person name="Kallberg Y."/>
            <person name="Tangrot J."/>
            <person name="Rosling A."/>
        </authorList>
    </citation>
    <scope>NUCLEOTIDE SEQUENCE</scope>
    <source>
        <strain evidence="2">IA702</strain>
    </source>
</reference>
<dbReference type="EMBL" id="CAJVPJ010004571">
    <property type="protein sequence ID" value="CAG8653444.1"/>
    <property type="molecule type" value="Genomic_DNA"/>
</dbReference>
<dbReference type="CDD" id="cd18186">
    <property type="entry name" value="BTB_POZ_ZBTB_KLHL-like"/>
    <property type="match status" value="1"/>
</dbReference>
<evidence type="ECO:0000313" key="3">
    <source>
        <dbReference type="Proteomes" id="UP000789572"/>
    </source>
</evidence>
<name>A0A9N9DUW0_9GLOM</name>
<feature type="domain" description="BTB" evidence="1">
    <location>
        <begin position="49"/>
        <end position="112"/>
    </location>
</feature>
<feature type="non-terminal residue" evidence="2">
    <location>
        <position position="1"/>
    </location>
</feature>
<comment type="caution">
    <text evidence="2">The sequence shown here is derived from an EMBL/GenBank/DDBJ whole genome shotgun (WGS) entry which is preliminary data.</text>
</comment>
<dbReference type="AlphaFoldDB" id="A0A9N9DUW0"/>
<dbReference type="InterPro" id="IPR000210">
    <property type="entry name" value="BTB/POZ_dom"/>
</dbReference>
<dbReference type="SUPFAM" id="SSF54695">
    <property type="entry name" value="POZ domain"/>
    <property type="match status" value="1"/>
</dbReference>
<sequence length="192" mass="21788">MASRTATLATLRGQLTTIIGALNLSPDNLPPIPERSPSEYIIDYCQGPCDVIWKCGIGRETRNFKLNSTWLAKQSDYFRKNLNDKWRKKGDKYWVEKRKIKPIVMETLLRYLCYAIIDWSLISAGGVVSLLELANECRLTSLVTILQTTVLVNASIWFEEPIVNVLGTAFSSTDYPALRTNLIRLMNDSPGW</sequence>
<proteinExistence type="predicted"/>
<evidence type="ECO:0000313" key="2">
    <source>
        <dbReference type="EMBL" id="CAG8653444.1"/>
    </source>
</evidence>
<organism evidence="2 3">
    <name type="scientific">Paraglomus occultum</name>
    <dbReference type="NCBI Taxonomy" id="144539"/>
    <lineage>
        <taxon>Eukaryota</taxon>
        <taxon>Fungi</taxon>
        <taxon>Fungi incertae sedis</taxon>
        <taxon>Mucoromycota</taxon>
        <taxon>Glomeromycotina</taxon>
        <taxon>Glomeromycetes</taxon>
        <taxon>Paraglomerales</taxon>
        <taxon>Paraglomeraceae</taxon>
        <taxon>Paraglomus</taxon>
    </lineage>
</organism>
<dbReference type="InterPro" id="IPR011333">
    <property type="entry name" value="SKP1/BTB/POZ_sf"/>
</dbReference>
<protein>
    <submittedName>
        <fullName evidence="2">1703_t:CDS:1</fullName>
    </submittedName>
</protein>
<evidence type="ECO:0000259" key="1">
    <source>
        <dbReference type="PROSITE" id="PS50097"/>
    </source>
</evidence>
<dbReference type="Gene3D" id="3.30.710.10">
    <property type="entry name" value="Potassium Channel Kv1.1, Chain A"/>
    <property type="match status" value="1"/>
</dbReference>
<keyword evidence="3" id="KW-1185">Reference proteome</keyword>